<dbReference type="InterPro" id="IPR027417">
    <property type="entry name" value="P-loop_NTPase"/>
</dbReference>
<evidence type="ECO:0000313" key="2">
    <source>
        <dbReference type="Proteomes" id="UP001169760"/>
    </source>
</evidence>
<reference evidence="1" key="1">
    <citation type="submission" date="2023-07" db="EMBL/GenBank/DDBJ databases">
        <title>Genome content predicts the carbon catabolic preferences of heterotrophic bacteria.</title>
        <authorList>
            <person name="Gralka M."/>
        </authorList>
    </citation>
    <scope>NUCLEOTIDE SEQUENCE</scope>
    <source>
        <strain evidence="1">I3M17_2</strain>
    </source>
</reference>
<organism evidence="1 2">
    <name type="scientific">Saccharophagus degradans</name>
    <dbReference type="NCBI Taxonomy" id="86304"/>
    <lineage>
        <taxon>Bacteria</taxon>
        <taxon>Pseudomonadati</taxon>
        <taxon>Pseudomonadota</taxon>
        <taxon>Gammaproteobacteria</taxon>
        <taxon>Cellvibrionales</taxon>
        <taxon>Cellvibrionaceae</taxon>
        <taxon>Saccharophagus</taxon>
    </lineage>
</organism>
<proteinExistence type="predicted"/>
<dbReference type="EMBL" id="JAUOPB010000088">
    <property type="protein sequence ID" value="MDO6424973.1"/>
    <property type="molecule type" value="Genomic_DNA"/>
</dbReference>
<dbReference type="Gene3D" id="3.40.50.300">
    <property type="entry name" value="P-loop containing nucleotide triphosphate hydrolases"/>
    <property type="match status" value="1"/>
</dbReference>
<feature type="non-terminal residue" evidence="1">
    <location>
        <position position="113"/>
    </location>
</feature>
<protein>
    <submittedName>
        <fullName evidence="1">Uncharacterized protein</fullName>
    </submittedName>
</protein>
<sequence length="113" mass="12669">ILSQASNTAQGRSGKGILIQALHQFLNIAEYNGKNVDLSKDKFVFQSITLLTNLFLLQDVQQSFNFEDLFAVLTDKMSIERKHQVKIILDFIDSPKIALTTNYTINNTGGSFT</sequence>
<dbReference type="Proteomes" id="UP001169760">
    <property type="component" value="Unassembled WGS sequence"/>
</dbReference>
<dbReference type="RefSeq" id="WP_303494301.1">
    <property type="nucleotide sequence ID" value="NZ_JAUOPB010000088.1"/>
</dbReference>
<comment type="caution">
    <text evidence="1">The sequence shown here is derived from an EMBL/GenBank/DDBJ whole genome shotgun (WGS) entry which is preliminary data.</text>
</comment>
<dbReference type="AlphaFoldDB" id="A0AAW7XDZ1"/>
<evidence type="ECO:0000313" key="1">
    <source>
        <dbReference type="EMBL" id="MDO6424973.1"/>
    </source>
</evidence>
<feature type="non-terminal residue" evidence="1">
    <location>
        <position position="1"/>
    </location>
</feature>
<accession>A0AAW7XDZ1</accession>
<gene>
    <name evidence="1" type="ORF">Q4521_20995</name>
</gene>
<name>A0AAW7XDZ1_9GAMM</name>